<dbReference type="KEGG" id="dla:I6G47_23905"/>
<feature type="transmembrane region" description="Helical" evidence="7">
    <location>
        <begin position="299"/>
        <end position="317"/>
    </location>
</feature>
<evidence type="ECO:0000256" key="1">
    <source>
        <dbReference type="ARBA" id="ARBA00004651"/>
    </source>
</evidence>
<evidence type="ECO:0000256" key="2">
    <source>
        <dbReference type="ARBA" id="ARBA00022448"/>
    </source>
</evidence>
<feature type="transmembrane region" description="Helical" evidence="7">
    <location>
        <begin position="131"/>
        <end position="149"/>
    </location>
</feature>
<evidence type="ECO:0000256" key="4">
    <source>
        <dbReference type="ARBA" id="ARBA00022692"/>
    </source>
</evidence>
<dbReference type="InterPro" id="IPR011701">
    <property type="entry name" value="MFS"/>
</dbReference>
<feature type="transmembrane region" description="Helical" evidence="7">
    <location>
        <begin position="226"/>
        <end position="244"/>
    </location>
</feature>
<dbReference type="GO" id="GO:0022857">
    <property type="term" value="F:transmembrane transporter activity"/>
    <property type="evidence" value="ECO:0007669"/>
    <property type="project" value="InterPro"/>
</dbReference>
<accession>A0A7T2YQM9</accession>
<keyword evidence="10" id="KW-1185">Reference proteome</keyword>
<keyword evidence="2" id="KW-0813">Transport</keyword>
<feature type="transmembrane region" description="Helical" evidence="7">
    <location>
        <begin position="354"/>
        <end position="380"/>
    </location>
</feature>
<evidence type="ECO:0000313" key="10">
    <source>
        <dbReference type="Proteomes" id="UP000595064"/>
    </source>
</evidence>
<evidence type="ECO:0000256" key="5">
    <source>
        <dbReference type="ARBA" id="ARBA00022989"/>
    </source>
</evidence>
<feature type="transmembrane region" description="Helical" evidence="7">
    <location>
        <begin position="193"/>
        <end position="214"/>
    </location>
</feature>
<feature type="transmembrane region" description="Helical" evidence="7">
    <location>
        <begin position="99"/>
        <end position="119"/>
    </location>
</feature>
<evidence type="ECO:0000256" key="3">
    <source>
        <dbReference type="ARBA" id="ARBA00022475"/>
    </source>
</evidence>
<gene>
    <name evidence="9" type="ORF">I6G47_23905</name>
</gene>
<protein>
    <submittedName>
        <fullName evidence="9">MFS transporter</fullName>
    </submittedName>
</protein>
<dbReference type="InterPro" id="IPR036259">
    <property type="entry name" value="MFS_trans_sf"/>
</dbReference>
<evidence type="ECO:0000313" key="9">
    <source>
        <dbReference type="EMBL" id="QPS80024.1"/>
    </source>
</evidence>
<dbReference type="PANTHER" id="PTHR42718">
    <property type="entry name" value="MAJOR FACILITATOR SUPERFAMILY MULTIDRUG TRANSPORTER MFSC"/>
    <property type="match status" value="1"/>
</dbReference>
<comment type="subcellular location">
    <subcellularLocation>
        <location evidence="1">Cell membrane</location>
        <topology evidence="1">Multi-pass membrane protein</topology>
    </subcellularLocation>
</comment>
<keyword evidence="6 7" id="KW-0472">Membrane</keyword>
<feature type="transmembrane region" description="Helical" evidence="7">
    <location>
        <begin position="7"/>
        <end position="28"/>
    </location>
</feature>
<dbReference type="PROSITE" id="PS50850">
    <property type="entry name" value="MFS"/>
    <property type="match status" value="1"/>
</dbReference>
<evidence type="ECO:0000256" key="6">
    <source>
        <dbReference type="ARBA" id="ARBA00023136"/>
    </source>
</evidence>
<proteinExistence type="predicted"/>
<feature type="transmembrane region" description="Helical" evidence="7">
    <location>
        <begin position="68"/>
        <end position="87"/>
    </location>
</feature>
<keyword evidence="4 7" id="KW-0812">Transmembrane</keyword>
<feature type="transmembrane region" description="Helical" evidence="7">
    <location>
        <begin position="265"/>
        <end position="287"/>
    </location>
</feature>
<feature type="transmembrane region" description="Helical" evidence="7">
    <location>
        <begin position="329"/>
        <end position="348"/>
    </location>
</feature>
<dbReference type="Pfam" id="PF07690">
    <property type="entry name" value="MFS_1"/>
    <property type="match status" value="2"/>
</dbReference>
<reference evidence="9 10" key="1">
    <citation type="submission" date="2020-12" db="EMBL/GenBank/DDBJ databases">
        <title>FDA dAtabase for Regulatory Grade micrObial Sequences (FDA-ARGOS): Supporting development and validation of Infectious Disease Dx tests.</title>
        <authorList>
            <person name="Sproer C."/>
            <person name="Gronow S."/>
            <person name="Severitt S."/>
            <person name="Schroder I."/>
            <person name="Tallon L."/>
            <person name="Sadzewicz L."/>
            <person name="Zhao X."/>
            <person name="Boylan J."/>
            <person name="Ott S."/>
            <person name="Bowen H."/>
            <person name="Vavikolanu K."/>
            <person name="Mehta A."/>
            <person name="Aluvathingal J."/>
            <person name="Nadendla S."/>
            <person name="Lowell S."/>
            <person name="Myers T."/>
            <person name="Yan Y."/>
            <person name="Sichtig H."/>
        </authorList>
    </citation>
    <scope>NUCLEOTIDE SEQUENCE [LARGE SCALE GENOMIC DNA]</scope>
    <source>
        <strain evidence="9 10">FDAARGOS_890</strain>
    </source>
</reference>
<dbReference type="GO" id="GO:0005886">
    <property type="term" value="C:plasma membrane"/>
    <property type="evidence" value="ECO:0007669"/>
    <property type="project" value="UniProtKB-SubCell"/>
</dbReference>
<keyword evidence="3" id="KW-1003">Cell membrane</keyword>
<dbReference type="AlphaFoldDB" id="A0A7T2YQM9"/>
<keyword evidence="5 7" id="KW-1133">Transmembrane helix</keyword>
<feature type="transmembrane region" description="Helical" evidence="7">
    <location>
        <begin position="161"/>
        <end position="181"/>
    </location>
</feature>
<sequence>MTYRYRLATVFLMGFFVDCINIFMPAVALPTIAAEFHVGISAGAWVANAYMLGLTLAIPLAPWLADRWGARGLMAGSMLAFAVAAWACGEAGSFGQLVGWRFIQGMAGGLVIPVGQALVFNRFQGPERARVSTLVMAVALIAPALSPWLGGLIVDHGSWRWVFHSNIALALAAAGLAWLWVRDAPATARQRPDLKGLVLVSAALAAWLLGMSLYGAGQGSGQGLALAWLGMAAGLAFTVLYAIHARKTAHPIVELQLLKSPRLRMSVAVYHAIPGVFTGVNLLNIFYLQDMLHLSAQATGRFMMVYAGGALVSMLVGGRLYNRAGARPLFIASMVLHSLGIAALAAVAAPADPWLLVAAYGLMGLGGGLGANTAQTTALLDFDGRQTQQASVIWNLNRQMAFSVGAAFFLMVFNMLATRLDAGRAYHMTFLIASLAGLVPLLHLRSLHTPEDHHARQQAHRP</sequence>
<feature type="transmembrane region" description="Helical" evidence="7">
    <location>
        <begin position="401"/>
        <end position="420"/>
    </location>
</feature>
<dbReference type="SUPFAM" id="SSF103473">
    <property type="entry name" value="MFS general substrate transporter"/>
    <property type="match status" value="1"/>
</dbReference>
<dbReference type="RefSeq" id="WP_016453617.1">
    <property type="nucleotide sequence ID" value="NZ_CP065748.1"/>
</dbReference>
<dbReference type="InterPro" id="IPR020846">
    <property type="entry name" value="MFS_dom"/>
</dbReference>
<dbReference type="Proteomes" id="UP000595064">
    <property type="component" value="Chromosome"/>
</dbReference>
<dbReference type="PANTHER" id="PTHR42718:SF46">
    <property type="entry name" value="BLR6921 PROTEIN"/>
    <property type="match status" value="1"/>
</dbReference>
<name>A0A7T2YQM9_9BURK</name>
<feature type="transmembrane region" description="Helical" evidence="7">
    <location>
        <begin position="426"/>
        <end position="444"/>
    </location>
</feature>
<organism evidence="9 10">
    <name type="scientific">Delftia lacustris</name>
    <dbReference type="NCBI Taxonomy" id="558537"/>
    <lineage>
        <taxon>Bacteria</taxon>
        <taxon>Pseudomonadati</taxon>
        <taxon>Pseudomonadota</taxon>
        <taxon>Betaproteobacteria</taxon>
        <taxon>Burkholderiales</taxon>
        <taxon>Comamonadaceae</taxon>
        <taxon>Delftia</taxon>
    </lineage>
</organism>
<evidence type="ECO:0000259" key="8">
    <source>
        <dbReference type="PROSITE" id="PS50850"/>
    </source>
</evidence>
<evidence type="ECO:0000256" key="7">
    <source>
        <dbReference type="SAM" id="Phobius"/>
    </source>
</evidence>
<dbReference type="Gene3D" id="1.20.1250.20">
    <property type="entry name" value="MFS general substrate transporter like domains"/>
    <property type="match status" value="2"/>
</dbReference>
<feature type="domain" description="Major facilitator superfamily (MFS) profile" evidence="8">
    <location>
        <begin position="7"/>
        <end position="452"/>
    </location>
</feature>
<dbReference type="EMBL" id="CP065748">
    <property type="protein sequence ID" value="QPS80024.1"/>
    <property type="molecule type" value="Genomic_DNA"/>
</dbReference>
<feature type="transmembrane region" description="Helical" evidence="7">
    <location>
        <begin position="40"/>
        <end position="61"/>
    </location>
</feature>